<reference evidence="2" key="1">
    <citation type="journal article" date="2007" name="Nature">
        <title>The grapevine genome sequence suggests ancestral hexaploidization in major angiosperm phyla.</title>
        <authorList>
            <consortium name="The French-Italian Public Consortium for Grapevine Genome Characterization."/>
            <person name="Jaillon O."/>
            <person name="Aury J.-M."/>
            <person name="Noel B."/>
            <person name="Policriti A."/>
            <person name="Clepet C."/>
            <person name="Casagrande A."/>
            <person name="Choisne N."/>
            <person name="Aubourg S."/>
            <person name="Vitulo N."/>
            <person name="Jubin C."/>
            <person name="Vezzi A."/>
            <person name="Legeai F."/>
            <person name="Hugueney P."/>
            <person name="Dasilva C."/>
            <person name="Horner D."/>
            <person name="Mica E."/>
            <person name="Jublot D."/>
            <person name="Poulain J."/>
            <person name="Bruyere C."/>
            <person name="Billault A."/>
            <person name="Segurens B."/>
            <person name="Gouyvenoux M."/>
            <person name="Ugarte E."/>
            <person name="Cattonaro F."/>
            <person name="Anthouard V."/>
            <person name="Vico V."/>
            <person name="Del Fabbro C."/>
            <person name="Alaux M."/>
            <person name="Di Gaspero G."/>
            <person name="Dumas V."/>
            <person name="Felice N."/>
            <person name="Paillard S."/>
            <person name="Juman I."/>
            <person name="Moroldo M."/>
            <person name="Scalabrin S."/>
            <person name="Canaguier A."/>
            <person name="Le Clainche I."/>
            <person name="Malacrida G."/>
            <person name="Durand E."/>
            <person name="Pesole G."/>
            <person name="Laucou V."/>
            <person name="Chatelet P."/>
            <person name="Merdinoglu D."/>
            <person name="Delledonne M."/>
            <person name="Pezzotti M."/>
            <person name="Lecharny A."/>
            <person name="Scarpelli C."/>
            <person name="Artiguenave F."/>
            <person name="Pe M.E."/>
            <person name="Valle G."/>
            <person name="Morgante M."/>
            <person name="Caboche M."/>
            <person name="Adam-Blondon A.-F."/>
            <person name="Weissenbach J."/>
            <person name="Quetier F."/>
            <person name="Wincker P."/>
        </authorList>
    </citation>
    <scope>NUCLEOTIDE SEQUENCE [LARGE SCALE GENOMIC DNA]</scope>
    <source>
        <strain evidence="2">cv. Pinot noir / PN40024</strain>
    </source>
</reference>
<dbReference type="Proteomes" id="UP000009183">
    <property type="component" value="Chromosome 7"/>
</dbReference>
<accession>F6GYF8</accession>
<proteinExistence type="predicted"/>
<keyword evidence="2" id="KW-1185">Reference proteome</keyword>
<gene>
    <name evidence="1" type="ordered locus">VIT_07s0095g00130</name>
</gene>
<dbReference type="EMBL" id="FN594971">
    <property type="protein sequence ID" value="CCB44979.1"/>
    <property type="molecule type" value="Genomic_DNA"/>
</dbReference>
<dbReference type="HOGENOM" id="CLU_3360739_0_0_1"/>
<dbReference type="InParanoid" id="F6GYF8"/>
<dbReference type="PaxDb" id="29760-VIT_07s0095g00130.t01"/>
<name>F6GYF8_VITVI</name>
<evidence type="ECO:0000313" key="2">
    <source>
        <dbReference type="Proteomes" id="UP000009183"/>
    </source>
</evidence>
<dbReference type="AlphaFoldDB" id="F6GYF8"/>
<sequence length="36" mass="4246">MGHHLAKIHRKEYRMGWTVVVLAKEIGLQEEEKSLQ</sequence>
<organism evidence="1 2">
    <name type="scientific">Vitis vinifera</name>
    <name type="common">Grape</name>
    <dbReference type="NCBI Taxonomy" id="29760"/>
    <lineage>
        <taxon>Eukaryota</taxon>
        <taxon>Viridiplantae</taxon>
        <taxon>Streptophyta</taxon>
        <taxon>Embryophyta</taxon>
        <taxon>Tracheophyta</taxon>
        <taxon>Spermatophyta</taxon>
        <taxon>Magnoliopsida</taxon>
        <taxon>eudicotyledons</taxon>
        <taxon>Gunneridae</taxon>
        <taxon>Pentapetalae</taxon>
        <taxon>rosids</taxon>
        <taxon>Vitales</taxon>
        <taxon>Vitaceae</taxon>
        <taxon>Viteae</taxon>
        <taxon>Vitis</taxon>
    </lineage>
</organism>
<evidence type="ECO:0000313" key="1">
    <source>
        <dbReference type="EMBL" id="CCB44979.1"/>
    </source>
</evidence>
<protein>
    <submittedName>
        <fullName evidence="1">Uncharacterized protein</fullName>
    </submittedName>
</protein>